<feature type="domain" description="PurM-like C-terminal" evidence="3">
    <location>
        <begin position="154"/>
        <end position="303"/>
    </location>
</feature>
<dbReference type="PANTHER" id="PTHR30303">
    <property type="entry name" value="HYDROGENASE ISOENZYMES FORMATION PROTEIN HYPE"/>
    <property type="match status" value="1"/>
</dbReference>
<protein>
    <submittedName>
        <fullName evidence="4">AIR synthase</fullName>
    </submittedName>
</protein>
<dbReference type="SUPFAM" id="SSF55326">
    <property type="entry name" value="PurM N-terminal domain-like"/>
    <property type="match status" value="1"/>
</dbReference>
<dbReference type="Gene3D" id="3.90.650.10">
    <property type="entry name" value="PurM-like C-terminal domain"/>
    <property type="match status" value="1"/>
</dbReference>
<accession>A0A419SUT6</accession>
<dbReference type="PIRSF" id="PIRSF005644">
    <property type="entry name" value="Hdrgns_mtr_HypE"/>
    <property type="match status" value="1"/>
</dbReference>
<keyword evidence="5" id="KW-1185">Reference proteome</keyword>
<dbReference type="InterPro" id="IPR016188">
    <property type="entry name" value="PurM-like_N"/>
</dbReference>
<dbReference type="InterPro" id="IPR010918">
    <property type="entry name" value="PurM-like_C_dom"/>
</dbReference>
<dbReference type="Pfam" id="PF02769">
    <property type="entry name" value="AIRS_C"/>
    <property type="match status" value="1"/>
</dbReference>
<dbReference type="GO" id="GO:0051604">
    <property type="term" value="P:protein maturation"/>
    <property type="evidence" value="ECO:0007669"/>
    <property type="project" value="TreeGrafter"/>
</dbReference>
<name>A0A419SUT6_9FIRM</name>
<dbReference type="CDD" id="cd06061">
    <property type="entry name" value="PurM-like1"/>
    <property type="match status" value="1"/>
</dbReference>
<dbReference type="AlphaFoldDB" id="A0A419SUT6"/>
<dbReference type="InterPro" id="IPR036921">
    <property type="entry name" value="PurM-like_N_sf"/>
</dbReference>
<dbReference type="InterPro" id="IPR036676">
    <property type="entry name" value="PurM-like_C_sf"/>
</dbReference>
<dbReference type="Gene3D" id="3.30.1330.10">
    <property type="entry name" value="PurM-like, N-terminal domain"/>
    <property type="match status" value="1"/>
</dbReference>
<proteinExistence type="inferred from homology"/>
<evidence type="ECO:0000259" key="2">
    <source>
        <dbReference type="Pfam" id="PF00586"/>
    </source>
</evidence>
<dbReference type="InterPro" id="IPR011854">
    <property type="entry name" value="HypE"/>
</dbReference>
<dbReference type="Pfam" id="PF00586">
    <property type="entry name" value="AIRS"/>
    <property type="match status" value="1"/>
</dbReference>
<evidence type="ECO:0000313" key="4">
    <source>
        <dbReference type="EMBL" id="RKD28988.1"/>
    </source>
</evidence>
<dbReference type="EMBL" id="MCIB01000039">
    <property type="protein sequence ID" value="RKD28988.1"/>
    <property type="molecule type" value="Genomic_DNA"/>
</dbReference>
<dbReference type="OrthoDB" id="153904at2"/>
<sequence length="327" mass="35199">MEIGKLPNDLLEKLVFSNIKNKREEVLERAGIGRDCAVLDFGKDVCVTSTDPITGASKNIGSIAVHISCNDVASNGAEPIGLLMTILAPKDTTEKDIEIIMDEAGETASKLNVEIIGGHTEITDAVNKIVVTTTVIGKKAKEKVIPLDNIKPKDKVLITKVAALEGTGIIANELEYKLQGKISKKLIENGKKLLNSISVVKEGIICGNIGVPYMHDITEGGVLGAVWEAAKAIGKGIRIKKNSIPILDSTKEICKFFNIDPLKLISSGSMLIIAPDEKVNIIEERLNKEGINISVIGEVIEEGIIMENDGQIVEIGQPESDELYKVV</sequence>
<dbReference type="Proteomes" id="UP000284177">
    <property type="component" value="Unassembled WGS sequence"/>
</dbReference>
<organism evidence="4 5">
    <name type="scientific">Thermohalobacter berrensis</name>
    <dbReference type="NCBI Taxonomy" id="99594"/>
    <lineage>
        <taxon>Bacteria</taxon>
        <taxon>Bacillati</taxon>
        <taxon>Bacillota</taxon>
        <taxon>Tissierellia</taxon>
        <taxon>Tissierellales</taxon>
        <taxon>Thermohalobacteraceae</taxon>
        <taxon>Thermohalobacter</taxon>
    </lineage>
</organism>
<dbReference type="RefSeq" id="WP_120170648.1">
    <property type="nucleotide sequence ID" value="NZ_MCIB01000039.1"/>
</dbReference>
<evidence type="ECO:0000313" key="5">
    <source>
        <dbReference type="Proteomes" id="UP000284177"/>
    </source>
</evidence>
<feature type="domain" description="PurM-like N-terminal" evidence="2">
    <location>
        <begin position="33"/>
        <end position="137"/>
    </location>
</feature>
<comment type="similarity">
    <text evidence="1">Belongs to the HypE family.</text>
</comment>
<reference evidence="4 5" key="1">
    <citation type="submission" date="2016-08" db="EMBL/GenBank/DDBJ databases">
        <title>Novel Firmicutes and Novel Genomes.</title>
        <authorList>
            <person name="Poppleton D.I."/>
            <person name="Gribaldo S."/>
        </authorList>
    </citation>
    <scope>NUCLEOTIDE SEQUENCE [LARGE SCALE GENOMIC DNA]</scope>
    <source>
        <strain evidence="4 5">CTT3</strain>
    </source>
</reference>
<evidence type="ECO:0000259" key="3">
    <source>
        <dbReference type="Pfam" id="PF02769"/>
    </source>
</evidence>
<comment type="caution">
    <text evidence="4">The sequence shown here is derived from an EMBL/GenBank/DDBJ whole genome shotgun (WGS) entry which is preliminary data.</text>
</comment>
<gene>
    <name evidence="4" type="ORF">BET03_06485</name>
</gene>
<dbReference type="PANTHER" id="PTHR30303:SF4">
    <property type="entry name" value="HYDROGENASE EXPRESSION_FORMATION PROTEIN HYPE"/>
    <property type="match status" value="1"/>
</dbReference>
<dbReference type="SUPFAM" id="SSF56042">
    <property type="entry name" value="PurM C-terminal domain-like"/>
    <property type="match status" value="1"/>
</dbReference>
<evidence type="ECO:0000256" key="1">
    <source>
        <dbReference type="ARBA" id="ARBA00006243"/>
    </source>
</evidence>